<feature type="compositionally biased region" description="Low complexity" evidence="1">
    <location>
        <begin position="440"/>
        <end position="465"/>
    </location>
</feature>
<keyword evidence="3" id="KW-1185">Reference proteome</keyword>
<protein>
    <submittedName>
        <fullName evidence="2">Peptidase S10</fullName>
    </submittedName>
</protein>
<feature type="region of interest" description="Disordered" evidence="1">
    <location>
        <begin position="1"/>
        <end position="21"/>
    </location>
</feature>
<gene>
    <name evidence="2" type="ORF">GCM10025883_40980</name>
</gene>
<sequence length="524" mass="57491">MGTDDTAAKTPEPNTEKPDPVDALVSTRHTLDVDGGTLAYSARTGRIVIREEETKDDVFHGWKARAELSVTAYTLDDADPATRPITFVFNGGPGSSSVWLHLGLLGPRIVDAGEPGSPTPPPYRLIDNPHTLLAHSDLVFIDPLSTGQSRVVEGGKAKEFLGWKKDVEQVSELIRLWCTREDRWMSPKFVCGESYGTTRAVSVAAHLFDTYGMQLNGLVLISSVLDFGSQDFDYLRHDEACLSFLPTYAAIAHYHGLIPDRSLEEVLAEAEELSAGPYRSALARGHRLTDEERTEMAGRLAALTGLSVDYLLRCDLRPEHWRYCTEVLRDRGLTVGRIDGRITGPLHSRIAEKMDADPSIDALQGPYAAAIHHYLRAELNSDLDLPFMVFSDAFSQWSYKEFEGKPIDVTDKLERVIAPTRTCRCASSTATTTWPPPTAQPSTRSRTSSSPPRRSTASSTPTSRPVTCRTSGSPRASRNCAGSRRSCDARAPGMPHPTRQTTANITDVVALSLQTPALRSSGRR</sequence>
<dbReference type="EMBL" id="BSUO01000001">
    <property type="protein sequence ID" value="GMA42053.1"/>
    <property type="molecule type" value="Genomic_DNA"/>
</dbReference>
<dbReference type="SUPFAM" id="SSF53474">
    <property type="entry name" value="alpha/beta-Hydrolases"/>
    <property type="match status" value="1"/>
</dbReference>
<proteinExistence type="predicted"/>
<comment type="caution">
    <text evidence="2">The sequence shown here is derived from an EMBL/GenBank/DDBJ whole genome shotgun (WGS) entry which is preliminary data.</text>
</comment>
<dbReference type="InterPro" id="IPR029058">
    <property type="entry name" value="AB_hydrolase_fold"/>
</dbReference>
<accession>A0ABQ6IVT4</accession>
<reference evidence="3" key="1">
    <citation type="journal article" date="2019" name="Int. J. Syst. Evol. Microbiol.">
        <title>The Global Catalogue of Microorganisms (GCM) 10K type strain sequencing project: providing services to taxonomists for standard genome sequencing and annotation.</title>
        <authorList>
            <consortium name="The Broad Institute Genomics Platform"/>
            <consortium name="The Broad Institute Genome Sequencing Center for Infectious Disease"/>
            <person name="Wu L."/>
            <person name="Ma J."/>
        </authorList>
    </citation>
    <scope>NUCLEOTIDE SEQUENCE [LARGE SCALE GENOMIC DNA]</scope>
    <source>
        <strain evidence="3">NBRC 113072</strain>
    </source>
</reference>
<dbReference type="RefSeq" id="WP_284305514.1">
    <property type="nucleotide sequence ID" value="NZ_BSUO01000001.1"/>
</dbReference>
<dbReference type="Gene3D" id="3.40.50.1820">
    <property type="entry name" value="alpha/beta hydrolase"/>
    <property type="match status" value="1"/>
</dbReference>
<dbReference type="Proteomes" id="UP001157126">
    <property type="component" value="Unassembled WGS sequence"/>
</dbReference>
<evidence type="ECO:0000313" key="2">
    <source>
        <dbReference type="EMBL" id="GMA42053.1"/>
    </source>
</evidence>
<dbReference type="InterPro" id="IPR001563">
    <property type="entry name" value="Peptidase_S10"/>
</dbReference>
<feature type="region of interest" description="Disordered" evidence="1">
    <location>
        <begin position="426"/>
        <end position="507"/>
    </location>
</feature>
<evidence type="ECO:0000313" key="3">
    <source>
        <dbReference type="Proteomes" id="UP001157126"/>
    </source>
</evidence>
<name>A0ABQ6IVT4_9MICO</name>
<dbReference type="Pfam" id="PF00450">
    <property type="entry name" value="Peptidase_S10"/>
    <property type="match status" value="1"/>
</dbReference>
<organism evidence="2 3">
    <name type="scientific">Mobilicoccus caccae</name>
    <dbReference type="NCBI Taxonomy" id="1859295"/>
    <lineage>
        <taxon>Bacteria</taxon>
        <taxon>Bacillati</taxon>
        <taxon>Actinomycetota</taxon>
        <taxon>Actinomycetes</taxon>
        <taxon>Micrococcales</taxon>
        <taxon>Dermatophilaceae</taxon>
        <taxon>Mobilicoccus</taxon>
    </lineage>
</organism>
<evidence type="ECO:0000256" key="1">
    <source>
        <dbReference type="SAM" id="MobiDB-lite"/>
    </source>
</evidence>